<evidence type="ECO:0000259" key="4">
    <source>
        <dbReference type="PROSITE" id="PS50949"/>
    </source>
</evidence>
<protein>
    <submittedName>
        <fullName evidence="5">GntR family transcriptional regulator</fullName>
    </submittedName>
</protein>
<evidence type="ECO:0000256" key="2">
    <source>
        <dbReference type="ARBA" id="ARBA00023125"/>
    </source>
</evidence>
<dbReference type="AlphaFoldDB" id="A0A975IXE4"/>
<dbReference type="SUPFAM" id="SSF48008">
    <property type="entry name" value="GntR ligand-binding domain-like"/>
    <property type="match status" value="1"/>
</dbReference>
<proteinExistence type="predicted"/>
<dbReference type="PROSITE" id="PS50949">
    <property type="entry name" value="HTH_GNTR"/>
    <property type="match status" value="1"/>
</dbReference>
<accession>A0A975IXE4</accession>
<keyword evidence="2" id="KW-0238">DNA-binding</keyword>
<dbReference type="SMART" id="SM00895">
    <property type="entry name" value="FCD"/>
    <property type="match status" value="1"/>
</dbReference>
<name>A0A975IXE4_9CAUL</name>
<dbReference type="Pfam" id="PF07729">
    <property type="entry name" value="FCD"/>
    <property type="match status" value="1"/>
</dbReference>
<dbReference type="EMBL" id="CP073078">
    <property type="protein sequence ID" value="QUD90888.1"/>
    <property type="molecule type" value="Genomic_DNA"/>
</dbReference>
<dbReference type="SUPFAM" id="SSF46785">
    <property type="entry name" value="Winged helix' DNA-binding domain"/>
    <property type="match status" value="1"/>
</dbReference>
<keyword evidence="6" id="KW-1185">Reference proteome</keyword>
<dbReference type="Proteomes" id="UP000676409">
    <property type="component" value="Chromosome"/>
</dbReference>
<keyword evidence="1" id="KW-0805">Transcription regulation</keyword>
<dbReference type="GO" id="GO:0003700">
    <property type="term" value="F:DNA-binding transcription factor activity"/>
    <property type="evidence" value="ECO:0007669"/>
    <property type="project" value="InterPro"/>
</dbReference>
<sequence>MTAPLQVRTLVDQAYELVRGRILSGEIAPGAPIRQDGLAETLGVSKIPVREALGRLEQDGLLSSHPNRGYVVRPMTADEAAEIFDLRLKIEPAATAEGARRATAAERDHAAMLLARLEAEPSAAEAIALNRAFHLALFAPCGEVTNQLLERLHVLAERYVRMHLEPTGRRARARSEHRALFEAWVGGRSAVVEALTASHIRATMNDLMGQLGR</sequence>
<dbReference type="PANTHER" id="PTHR43537:SF24">
    <property type="entry name" value="GLUCONATE OPERON TRANSCRIPTIONAL REPRESSOR"/>
    <property type="match status" value="1"/>
</dbReference>
<dbReference type="Gene3D" id="1.10.10.10">
    <property type="entry name" value="Winged helix-like DNA-binding domain superfamily/Winged helix DNA-binding domain"/>
    <property type="match status" value="1"/>
</dbReference>
<dbReference type="GO" id="GO:0003677">
    <property type="term" value="F:DNA binding"/>
    <property type="evidence" value="ECO:0007669"/>
    <property type="project" value="UniProtKB-KW"/>
</dbReference>
<evidence type="ECO:0000313" key="5">
    <source>
        <dbReference type="EMBL" id="QUD90888.1"/>
    </source>
</evidence>
<reference evidence="5" key="1">
    <citation type="submission" date="2021-04" db="EMBL/GenBank/DDBJ databases">
        <title>The complete genome sequence of Caulobacter sp. S6.</title>
        <authorList>
            <person name="Tang Y."/>
            <person name="Ouyang W."/>
            <person name="Liu Q."/>
            <person name="Huang B."/>
            <person name="Guo Z."/>
            <person name="Lei P."/>
        </authorList>
    </citation>
    <scope>NUCLEOTIDE SEQUENCE</scope>
    <source>
        <strain evidence="5">S6</strain>
    </source>
</reference>
<dbReference type="Pfam" id="PF00392">
    <property type="entry name" value="GntR"/>
    <property type="match status" value="1"/>
</dbReference>
<evidence type="ECO:0000256" key="1">
    <source>
        <dbReference type="ARBA" id="ARBA00023015"/>
    </source>
</evidence>
<dbReference type="InterPro" id="IPR000524">
    <property type="entry name" value="Tscrpt_reg_HTH_GntR"/>
</dbReference>
<evidence type="ECO:0000313" key="6">
    <source>
        <dbReference type="Proteomes" id="UP000676409"/>
    </source>
</evidence>
<dbReference type="InterPro" id="IPR036390">
    <property type="entry name" value="WH_DNA-bd_sf"/>
</dbReference>
<evidence type="ECO:0000256" key="3">
    <source>
        <dbReference type="ARBA" id="ARBA00023163"/>
    </source>
</evidence>
<gene>
    <name evidence="5" type="ORF">KCG34_22450</name>
</gene>
<dbReference type="SMART" id="SM00345">
    <property type="entry name" value="HTH_GNTR"/>
    <property type="match status" value="1"/>
</dbReference>
<dbReference type="InterPro" id="IPR011711">
    <property type="entry name" value="GntR_C"/>
</dbReference>
<keyword evidence="3" id="KW-0804">Transcription</keyword>
<dbReference type="InterPro" id="IPR036388">
    <property type="entry name" value="WH-like_DNA-bd_sf"/>
</dbReference>
<feature type="domain" description="HTH gntR-type" evidence="4">
    <location>
        <begin position="8"/>
        <end position="75"/>
    </location>
</feature>
<dbReference type="CDD" id="cd07377">
    <property type="entry name" value="WHTH_GntR"/>
    <property type="match status" value="1"/>
</dbReference>
<dbReference type="Gene3D" id="1.20.120.530">
    <property type="entry name" value="GntR ligand-binding domain-like"/>
    <property type="match status" value="1"/>
</dbReference>
<dbReference type="KEGG" id="caul:KCG34_22450"/>
<dbReference type="InterPro" id="IPR008920">
    <property type="entry name" value="TF_FadR/GntR_C"/>
</dbReference>
<dbReference type="PANTHER" id="PTHR43537">
    <property type="entry name" value="TRANSCRIPTIONAL REGULATOR, GNTR FAMILY"/>
    <property type="match status" value="1"/>
</dbReference>
<organism evidence="5 6">
    <name type="scientific">Phenylobacterium montanum</name>
    <dbReference type="NCBI Taxonomy" id="2823693"/>
    <lineage>
        <taxon>Bacteria</taxon>
        <taxon>Pseudomonadati</taxon>
        <taxon>Pseudomonadota</taxon>
        <taxon>Alphaproteobacteria</taxon>
        <taxon>Caulobacterales</taxon>
        <taxon>Caulobacteraceae</taxon>
        <taxon>Phenylobacterium</taxon>
    </lineage>
</organism>